<dbReference type="STRING" id="1076550.LH22_15430"/>
<dbReference type="SUPFAM" id="SSF53448">
    <property type="entry name" value="Nucleotide-diphospho-sugar transferases"/>
    <property type="match status" value="1"/>
</dbReference>
<dbReference type="OrthoDB" id="6813549at2"/>
<dbReference type="Pfam" id="PF00535">
    <property type="entry name" value="Glycos_transf_2"/>
    <property type="match status" value="1"/>
</dbReference>
<gene>
    <name evidence="2" type="ORF">HA51_11650</name>
</gene>
<keyword evidence="2" id="KW-0808">Transferase</keyword>
<dbReference type="AlphaFoldDB" id="A0A1X1CXP9"/>
<comment type="caution">
    <text evidence="2">The sequence shown here is derived from an EMBL/GenBank/DDBJ whole genome shotgun (WGS) entry which is preliminary data.</text>
</comment>
<evidence type="ECO:0000313" key="2">
    <source>
        <dbReference type="EMBL" id="ORM69233.1"/>
    </source>
</evidence>
<evidence type="ECO:0000259" key="1">
    <source>
        <dbReference type="Pfam" id="PF00535"/>
    </source>
</evidence>
<dbReference type="RefSeq" id="WP_084934695.1">
    <property type="nucleotide sequence ID" value="NZ_MLFR01000010.1"/>
</dbReference>
<organism evidence="2 3">
    <name type="scientific">Pantoea rwandensis</name>
    <dbReference type="NCBI Taxonomy" id="1076550"/>
    <lineage>
        <taxon>Bacteria</taxon>
        <taxon>Pseudomonadati</taxon>
        <taxon>Pseudomonadota</taxon>
        <taxon>Gammaproteobacteria</taxon>
        <taxon>Enterobacterales</taxon>
        <taxon>Erwiniaceae</taxon>
        <taxon>Pantoea</taxon>
    </lineage>
</organism>
<protein>
    <submittedName>
        <fullName evidence="2">Glycosyl transferase</fullName>
    </submittedName>
</protein>
<accession>A0A1X1CXP9</accession>
<sequence>MSNILLSVIIPTYNVENYIIECVDALLKQISAPNEIIIVNDGSTDGTLALANQHYGHLPQVKIITTVNGGAGQARDTGIEVAQGEFLFFCDPDDIVADGFVHELQQVFLSHPETELFCFNSQMFEEGQRHVTRPKVQHSIAGKQASQQVLSSLLCNGSYTSAAWSYAVNKNLVEQHRLRFRDRVHEDHQFTLAAYVCSQHAWVSKEIYYHQRVRHGSLTNSRKSDDYFLQRYNAFMRAYGTLKVALGRSPLRKKLEKEYLMHSFRLMIYLSLYNGTAVPEYVVNAIRFLGGQYEPANIKEWLLIHRPKMFIRLQNIKVTKALRNAA</sequence>
<feature type="domain" description="Glycosyltransferase 2-like" evidence="1">
    <location>
        <begin position="7"/>
        <end position="134"/>
    </location>
</feature>
<dbReference type="PANTHER" id="PTHR43685:SF2">
    <property type="entry name" value="GLYCOSYLTRANSFERASE 2-LIKE DOMAIN-CONTAINING PROTEIN"/>
    <property type="match status" value="1"/>
</dbReference>
<dbReference type="CDD" id="cd00761">
    <property type="entry name" value="Glyco_tranf_GTA_type"/>
    <property type="match status" value="1"/>
</dbReference>
<dbReference type="InterPro" id="IPR050834">
    <property type="entry name" value="Glycosyltransf_2"/>
</dbReference>
<dbReference type="InterPro" id="IPR001173">
    <property type="entry name" value="Glyco_trans_2-like"/>
</dbReference>
<dbReference type="PANTHER" id="PTHR43685">
    <property type="entry name" value="GLYCOSYLTRANSFERASE"/>
    <property type="match status" value="1"/>
</dbReference>
<dbReference type="GO" id="GO:0016740">
    <property type="term" value="F:transferase activity"/>
    <property type="evidence" value="ECO:0007669"/>
    <property type="project" value="UniProtKB-KW"/>
</dbReference>
<name>A0A1X1CXP9_9GAMM</name>
<dbReference type="EMBL" id="MLFR01000010">
    <property type="protein sequence ID" value="ORM69233.1"/>
    <property type="molecule type" value="Genomic_DNA"/>
</dbReference>
<evidence type="ECO:0000313" key="3">
    <source>
        <dbReference type="Proteomes" id="UP000193558"/>
    </source>
</evidence>
<reference evidence="2 3" key="1">
    <citation type="journal article" date="2017" name="Antonie Van Leeuwenhoek">
        <title>Phylogenomic resolution of the bacterial genus Pantoea and its relationship with Erwinia and Tatumella.</title>
        <authorList>
            <person name="Palmer M."/>
            <person name="Steenkamp E.T."/>
            <person name="Coetzee M.P."/>
            <person name="Chan W.Y."/>
            <person name="van Zyl E."/>
            <person name="De Maayer P."/>
            <person name="Coutinho T.A."/>
            <person name="Blom J."/>
            <person name="Smits T.H."/>
            <person name="Duffy B."/>
            <person name="Venter S.N."/>
        </authorList>
    </citation>
    <scope>NUCLEOTIDE SEQUENCE [LARGE SCALE GENOMIC DNA]</scope>
    <source>
        <strain evidence="2 3">LMG 26275</strain>
    </source>
</reference>
<dbReference type="Gene3D" id="3.90.550.10">
    <property type="entry name" value="Spore Coat Polysaccharide Biosynthesis Protein SpsA, Chain A"/>
    <property type="match status" value="1"/>
</dbReference>
<proteinExistence type="predicted"/>
<dbReference type="InterPro" id="IPR029044">
    <property type="entry name" value="Nucleotide-diphossugar_trans"/>
</dbReference>
<dbReference type="Proteomes" id="UP000193558">
    <property type="component" value="Unassembled WGS sequence"/>
</dbReference>